<dbReference type="Pfam" id="PF07734">
    <property type="entry name" value="FBA_1"/>
    <property type="match status" value="1"/>
</dbReference>
<dbReference type="NCBIfam" id="TIGR01640">
    <property type="entry name" value="F_box_assoc_1"/>
    <property type="match status" value="1"/>
</dbReference>
<feature type="transmembrane region" description="Helical" evidence="1">
    <location>
        <begin position="58"/>
        <end position="78"/>
    </location>
</feature>
<reference evidence="3" key="1">
    <citation type="submission" date="2022-07" db="EMBL/GenBank/DDBJ databases">
        <authorList>
            <person name="Macas J."/>
            <person name="Novak P."/>
            <person name="Neumann P."/>
        </authorList>
    </citation>
    <scope>NUCLEOTIDE SEQUENCE</scope>
</reference>
<protein>
    <recommendedName>
        <fullName evidence="2">F-box associated beta-propeller type 1 domain-containing protein</fullName>
    </recommendedName>
</protein>
<gene>
    <name evidence="3" type="ORF">CEPIT_LOCUS44267</name>
</gene>
<keyword evidence="1" id="KW-0472">Membrane</keyword>
<feature type="domain" description="F-box associated beta-propeller type 1" evidence="2">
    <location>
        <begin position="4"/>
        <end position="267"/>
    </location>
</feature>
<name>A0AAV0GKG0_9ASTE</name>
<sequence>MNRNLCSCNGLVLLAFGKHIILWNPLMTRSTKVLELQRLQMFKPGGLCYDPSSKDYKVVLLLFQISIIDNIGVQYAIFSGLKNKGWRKLSFPFKFCTSPRAGVNFNNTLHWIVRHAFMSPSFSLVDVDIVIYYDLVDDAFERLPTPRPNSSEEDNYIDGTRIIEGCFCLGQRNEERKTIQVSVMKEYGNPESWVTIFSISILGFGLYYMHNLTFFSLDKTRTVTIMCKKYRRIYVYDVEEDKVEERFSIPEDEYDKGLVGMCFYAQSFELPYGVIRRKGERHNAGLISINTFRSI</sequence>
<evidence type="ECO:0000313" key="3">
    <source>
        <dbReference type="EMBL" id="CAH9148133.1"/>
    </source>
</evidence>
<dbReference type="AlphaFoldDB" id="A0AAV0GKG0"/>
<dbReference type="InterPro" id="IPR050796">
    <property type="entry name" value="SCF_F-box_component"/>
</dbReference>
<dbReference type="PANTHER" id="PTHR31672">
    <property type="entry name" value="BNACNNG10540D PROTEIN"/>
    <property type="match status" value="1"/>
</dbReference>
<dbReference type="InterPro" id="IPR017451">
    <property type="entry name" value="F-box-assoc_interact_dom"/>
</dbReference>
<keyword evidence="1" id="KW-0812">Transmembrane</keyword>
<accession>A0AAV0GKG0</accession>
<comment type="caution">
    <text evidence="3">The sequence shown here is derived from an EMBL/GenBank/DDBJ whole genome shotgun (WGS) entry which is preliminary data.</text>
</comment>
<dbReference type="InterPro" id="IPR006527">
    <property type="entry name" value="F-box-assoc_dom_typ1"/>
</dbReference>
<feature type="transmembrane region" description="Helical" evidence="1">
    <location>
        <begin position="192"/>
        <end position="210"/>
    </location>
</feature>
<dbReference type="EMBL" id="CAMAPF010001151">
    <property type="protein sequence ID" value="CAH9148133.1"/>
    <property type="molecule type" value="Genomic_DNA"/>
</dbReference>
<dbReference type="PANTHER" id="PTHR31672:SF13">
    <property type="entry name" value="F-BOX PROTEIN CPR30-LIKE"/>
    <property type="match status" value="1"/>
</dbReference>
<organism evidence="3 4">
    <name type="scientific">Cuscuta epithymum</name>
    <dbReference type="NCBI Taxonomy" id="186058"/>
    <lineage>
        <taxon>Eukaryota</taxon>
        <taxon>Viridiplantae</taxon>
        <taxon>Streptophyta</taxon>
        <taxon>Embryophyta</taxon>
        <taxon>Tracheophyta</taxon>
        <taxon>Spermatophyta</taxon>
        <taxon>Magnoliopsida</taxon>
        <taxon>eudicotyledons</taxon>
        <taxon>Gunneridae</taxon>
        <taxon>Pentapetalae</taxon>
        <taxon>asterids</taxon>
        <taxon>lamiids</taxon>
        <taxon>Solanales</taxon>
        <taxon>Convolvulaceae</taxon>
        <taxon>Cuscuteae</taxon>
        <taxon>Cuscuta</taxon>
        <taxon>Cuscuta subgen. Cuscuta</taxon>
    </lineage>
</organism>
<proteinExistence type="predicted"/>
<evidence type="ECO:0000313" key="4">
    <source>
        <dbReference type="Proteomes" id="UP001152523"/>
    </source>
</evidence>
<keyword evidence="1" id="KW-1133">Transmembrane helix</keyword>
<dbReference type="Proteomes" id="UP001152523">
    <property type="component" value="Unassembled WGS sequence"/>
</dbReference>
<evidence type="ECO:0000256" key="1">
    <source>
        <dbReference type="SAM" id="Phobius"/>
    </source>
</evidence>
<evidence type="ECO:0000259" key="2">
    <source>
        <dbReference type="Pfam" id="PF07734"/>
    </source>
</evidence>
<keyword evidence="4" id="KW-1185">Reference proteome</keyword>